<organism evidence="1 2">
    <name type="scientific">Taklimakanibacter albus</name>
    <dbReference type="NCBI Taxonomy" id="2800327"/>
    <lineage>
        <taxon>Bacteria</taxon>
        <taxon>Pseudomonadati</taxon>
        <taxon>Pseudomonadota</taxon>
        <taxon>Alphaproteobacteria</taxon>
        <taxon>Hyphomicrobiales</taxon>
        <taxon>Aestuariivirgaceae</taxon>
        <taxon>Taklimakanibacter</taxon>
    </lineage>
</organism>
<keyword evidence="2" id="KW-1185">Reference proteome</keyword>
<comment type="caution">
    <text evidence="1">The sequence shown here is derived from an EMBL/GenBank/DDBJ whole genome shotgun (WGS) entry which is preliminary data.</text>
</comment>
<accession>A0ACC5R0C1</accession>
<keyword evidence="1" id="KW-0031">Aminopeptidase</keyword>
<sequence>MNVTFAAPGQPKSGVLVVFCPEDKKLSGIAAEADKRSGGHISRAMKAIGFEAKREQILDLVAPEKLPLQRIILLGVGDPAKLVAREAELLGGAIAGYLQAAKAESGAVAADLTGLALDAAEFAALLASGATLRTYSFDRYKSKKANNGKGLTALTILTGEAAKAKKAFADYAAVAEGVHFARDLVNEPANKLNPVEFAARVKAKSKAGLAVEILTPAQMKKLGMGALLGVAQGSVNEPRLVIMRWQGGRKNDKPVSFIGKGVTFDTGGISIKPAAGMEDMKGDMGGAACVAGLMLALARRKAKVNAVGVIGLVENMPDGNAQRPGDIVTSMSGKTIAVLNTDAEGRLVLADALWYTQDRFKPQFMINLATLTGAIMVALGKEHAGLFSNSDELSARLYDLGLATGEKVWRMPLAPEYDKMIDFEVADMKNIGGRNAGAITAAQFLQRFVNNVPWVHLDVAGTAMDSNKSPINQSWGSGWGVRLLNRLVADHYES</sequence>
<dbReference type="EMBL" id="JAENHL010000006">
    <property type="protein sequence ID" value="MBK1866039.1"/>
    <property type="molecule type" value="Genomic_DNA"/>
</dbReference>
<keyword evidence="1" id="KW-0378">Hydrolase</keyword>
<evidence type="ECO:0000313" key="2">
    <source>
        <dbReference type="Proteomes" id="UP000616151"/>
    </source>
</evidence>
<name>A0ACC5R0C1_9HYPH</name>
<protein>
    <submittedName>
        <fullName evidence="1">Leucyl aminopeptidase</fullName>
        <ecNumber evidence="1">3.4.11.1</ecNumber>
    </submittedName>
</protein>
<reference evidence="1" key="1">
    <citation type="submission" date="2021-01" db="EMBL/GenBank/DDBJ databases">
        <authorList>
            <person name="Sun Q."/>
        </authorList>
    </citation>
    <scope>NUCLEOTIDE SEQUENCE</scope>
    <source>
        <strain evidence="1">YIM B02566</strain>
    </source>
</reference>
<keyword evidence="1" id="KW-0645">Protease</keyword>
<proteinExistence type="predicted"/>
<dbReference type="EC" id="3.4.11.1" evidence="1"/>
<dbReference type="Proteomes" id="UP000616151">
    <property type="component" value="Unassembled WGS sequence"/>
</dbReference>
<evidence type="ECO:0000313" key="1">
    <source>
        <dbReference type="EMBL" id="MBK1866039.1"/>
    </source>
</evidence>
<gene>
    <name evidence="1" type="ORF">JHL16_06710</name>
</gene>